<comment type="caution">
    <text evidence="1">The sequence shown here is derived from an EMBL/GenBank/DDBJ whole genome shotgun (WGS) entry which is preliminary data.</text>
</comment>
<accession>A0A8X6WLS2</accession>
<evidence type="ECO:0000313" key="1">
    <source>
        <dbReference type="EMBL" id="GFY37295.1"/>
    </source>
</evidence>
<dbReference type="Proteomes" id="UP000886998">
    <property type="component" value="Unassembled WGS sequence"/>
</dbReference>
<name>A0A8X6WLS2_9ARAC</name>
<proteinExistence type="predicted"/>
<keyword evidence="2" id="KW-1185">Reference proteome</keyword>
<gene>
    <name evidence="1" type="ORF">TNIN_151331</name>
</gene>
<protein>
    <submittedName>
        <fullName evidence="1">Uncharacterized protein</fullName>
    </submittedName>
</protein>
<dbReference type="AlphaFoldDB" id="A0A8X6WLS2"/>
<evidence type="ECO:0000313" key="2">
    <source>
        <dbReference type="Proteomes" id="UP000886998"/>
    </source>
</evidence>
<organism evidence="1 2">
    <name type="scientific">Trichonephila inaurata madagascariensis</name>
    <dbReference type="NCBI Taxonomy" id="2747483"/>
    <lineage>
        <taxon>Eukaryota</taxon>
        <taxon>Metazoa</taxon>
        <taxon>Ecdysozoa</taxon>
        <taxon>Arthropoda</taxon>
        <taxon>Chelicerata</taxon>
        <taxon>Arachnida</taxon>
        <taxon>Araneae</taxon>
        <taxon>Araneomorphae</taxon>
        <taxon>Entelegynae</taxon>
        <taxon>Araneoidea</taxon>
        <taxon>Nephilidae</taxon>
        <taxon>Trichonephila</taxon>
        <taxon>Trichonephila inaurata</taxon>
    </lineage>
</organism>
<reference evidence="1" key="1">
    <citation type="submission" date="2020-08" db="EMBL/GenBank/DDBJ databases">
        <title>Multicomponent nature underlies the extraordinary mechanical properties of spider dragline silk.</title>
        <authorList>
            <person name="Kono N."/>
            <person name="Nakamura H."/>
            <person name="Mori M."/>
            <person name="Yoshida Y."/>
            <person name="Ohtoshi R."/>
            <person name="Malay A.D."/>
            <person name="Moran D.A.P."/>
            <person name="Tomita M."/>
            <person name="Numata K."/>
            <person name="Arakawa K."/>
        </authorList>
    </citation>
    <scope>NUCLEOTIDE SEQUENCE</scope>
</reference>
<sequence>MCKILCEALKHNTKNPKNLIQIKLPSCIYFSGSHANASSVDHPKPGGRLNLQSADFRQNEERFPAEEPGAELVDGTGDVLGRQEHKLHAPAFPGHSRPTRSVLKENAASVVRRLELHELEVFLGSMPVSVSWAKWSDLHALGGPARSIYNPDVLRSLPGTPPCHNNRKVVNKIWQ</sequence>
<dbReference type="EMBL" id="BMAV01000222">
    <property type="protein sequence ID" value="GFY37295.1"/>
    <property type="molecule type" value="Genomic_DNA"/>
</dbReference>